<keyword evidence="7 12" id="KW-0479">Metal-binding</keyword>
<dbReference type="InterPro" id="IPR006047">
    <property type="entry name" value="GH13_cat_dom"/>
</dbReference>
<organism evidence="15 16">
    <name type="scientific">Hevea brasiliensis</name>
    <name type="common">Para rubber tree</name>
    <name type="synonym">Siphonia brasiliensis</name>
    <dbReference type="NCBI Taxonomy" id="3981"/>
    <lineage>
        <taxon>Eukaryota</taxon>
        <taxon>Viridiplantae</taxon>
        <taxon>Streptophyta</taxon>
        <taxon>Embryophyta</taxon>
        <taxon>Tracheophyta</taxon>
        <taxon>Spermatophyta</taxon>
        <taxon>Magnoliopsida</taxon>
        <taxon>eudicotyledons</taxon>
        <taxon>Gunneridae</taxon>
        <taxon>Pentapetalae</taxon>
        <taxon>rosids</taxon>
        <taxon>fabids</taxon>
        <taxon>Malpighiales</taxon>
        <taxon>Euphorbiaceae</taxon>
        <taxon>Crotonoideae</taxon>
        <taxon>Micrandreae</taxon>
        <taxon>Hevea</taxon>
    </lineage>
</organism>
<evidence type="ECO:0000256" key="12">
    <source>
        <dbReference type="RuleBase" id="RU361123"/>
    </source>
</evidence>
<proteinExistence type="inferred from homology"/>
<dbReference type="Pfam" id="PF04431">
    <property type="entry name" value="Pec_lyase_N"/>
    <property type="match status" value="1"/>
</dbReference>
<dbReference type="SUPFAM" id="SSF51126">
    <property type="entry name" value="Pectin lyase-like"/>
    <property type="match status" value="1"/>
</dbReference>
<dbReference type="SMART" id="SM00656">
    <property type="entry name" value="Amb_all"/>
    <property type="match status" value="1"/>
</dbReference>
<dbReference type="EC" id="4.2.2.2" evidence="5 12"/>
<dbReference type="CDD" id="cd11314">
    <property type="entry name" value="AmyAc_arch_bac_plant_AmyA"/>
    <property type="match status" value="1"/>
</dbReference>
<dbReference type="Proteomes" id="UP000467840">
    <property type="component" value="Chromosome 1"/>
</dbReference>
<evidence type="ECO:0000256" key="6">
    <source>
        <dbReference type="ARBA" id="ARBA00022512"/>
    </source>
</evidence>
<keyword evidence="9 12" id="KW-0106">Calcium</keyword>
<keyword evidence="6" id="KW-0134">Cell wall</keyword>
<dbReference type="SUPFAM" id="SSF51011">
    <property type="entry name" value="Glycosyl hydrolase domain"/>
    <property type="match status" value="1"/>
</dbReference>
<reference evidence="15 16" key="1">
    <citation type="journal article" date="2020" name="Mol. Plant">
        <title>The Chromosome-Based Rubber Tree Genome Provides New Insights into Spurge Genome Evolution and Rubber Biosynthesis.</title>
        <authorList>
            <person name="Liu J."/>
            <person name="Shi C."/>
            <person name="Shi C.C."/>
            <person name="Li W."/>
            <person name="Zhang Q.J."/>
            <person name="Zhang Y."/>
            <person name="Li K."/>
            <person name="Lu H.F."/>
            <person name="Shi C."/>
            <person name="Zhu S.T."/>
            <person name="Xiao Z.Y."/>
            <person name="Nan H."/>
            <person name="Yue Y."/>
            <person name="Zhu X.G."/>
            <person name="Wu Y."/>
            <person name="Hong X.N."/>
            <person name="Fan G.Y."/>
            <person name="Tong Y."/>
            <person name="Zhang D."/>
            <person name="Mao C.L."/>
            <person name="Liu Y.L."/>
            <person name="Hao S.J."/>
            <person name="Liu W.Q."/>
            <person name="Lv M.Q."/>
            <person name="Zhang H.B."/>
            <person name="Liu Y."/>
            <person name="Hu-Tang G.R."/>
            <person name="Wang J.P."/>
            <person name="Wang J.H."/>
            <person name="Sun Y.H."/>
            <person name="Ni S.B."/>
            <person name="Chen W.B."/>
            <person name="Zhang X.C."/>
            <person name="Jiao Y.N."/>
            <person name="Eichler E.E."/>
            <person name="Li G.H."/>
            <person name="Liu X."/>
            <person name="Gao L.Z."/>
        </authorList>
    </citation>
    <scope>NUCLEOTIDE SEQUENCE [LARGE SCALE GENOMIC DNA]</scope>
    <source>
        <strain evidence="16">cv. GT1</strain>
        <tissue evidence="15">Leaf</tissue>
    </source>
</reference>
<feature type="domain" description="Glycosyl hydrolase family 13 catalytic" evidence="13">
    <location>
        <begin position="3"/>
        <end position="364"/>
    </location>
</feature>
<evidence type="ECO:0000256" key="1">
    <source>
        <dbReference type="ARBA" id="ARBA00000695"/>
    </source>
</evidence>
<comment type="subcellular location">
    <subcellularLocation>
        <location evidence="2">Secreted</location>
        <location evidence="2">Cell wall</location>
    </subcellularLocation>
</comment>
<dbReference type="Pfam" id="PF00128">
    <property type="entry name" value="Alpha-amylase"/>
    <property type="match status" value="1"/>
</dbReference>
<sequence length="721" mass="81235">MELKNKAAEISSLGFTVIWLPPPTESVSPEGYMPKDLYNLNSRYGSIDELKDLVKCLHEVGLKVLGDAVLNHRCAHYQNQNGVWNLFGGRLNWDDRAIVADDRISRKCGGLAAFRNGRGNKSSGDNFHAAPNIDHSQDFVRKDLKEWLCWLRDEIGYDGWRLDFVRGFWGGYVKDYVDATEPYFAVGEYWDSLGYTYGEMDHNQDAHRQRIIDWINATNGTAGAFDVTTKGILHSALERCEYWRLSDQKGKPPGVMGWWPSRAVTFIENHDTGSTQVKTTKAERDVYAAIVDEKVAVKIGPVIVHANLPEFDEYWKQRADEAKENTLQTYRPDPFNVTNQINYQVNQATMNHNGTRRNLLSKKHGGPCKATNPIDRCWRCNPKWADDRKRLAECVLGFGHKTTGGKDGKFYVVTDPTDNDMVNPKPGTLRHAVIQKGPLWITFAKSMVIRLNQELMITSDKTIDARGAQVHIAGGAGLTLQFVKNVIIHGIRIHDIVVGTGGMIRDSVDHYGFRTKSDGDGISIFGSTNIWIDHVSMSNCQDGLIDAIMGSNGITISNCHFTDHNEVMLFGASDGYSGDNLMQITVAFNHFGKGLVQRMPRCRWGFVHVVNNDYTHWLMYAIGGSKNPTIISQGNRFIAQDNKSSKEVTKREYAMESEWKDWNWRSEGDLMMNGAFFVESGKSLGHQQFTRLQMIQAKPGTFVTRLTRYSGPLACHEGKPC</sequence>
<comment type="pathway">
    <text evidence="3 12">Glycan metabolism; pectin degradation; 2-dehydro-3-deoxy-D-gluconate from pectin: step 2/5.</text>
</comment>
<dbReference type="EMBL" id="JAAGAX010000011">
    <property type="protein sequence ID" value="KAF2299597.1"/>
    <property type="molecule type" value="Genomic_DNA"/>
</dbReference>
<dbReference type="InterPro" id="IPR012334">
    <property type="entry name" value="Pectin_lyas_fold"/>
</dbReference>
<keyword evidence="11 12" id="KW-0456">Lyase</keyword>
<comment type="cofactor">
    <cofactor evidence="12">
        <name>Ca(2+)</name>
        <dbReference type="ChEBI" id="CHEBI:29108"/>
    </cofactor>
    <text evidence="12">Binds 1 Ca(2+) ion. Required for its activity.</text>
</comment>
<dbReference type="GO" id="GO:0004556">
    <property type="term" value="F:alpha-amylase activity"/>
    <property type="evidence" value="ECO:0007669"/>
    <property type="project" value="UniProtKB-EC"/>
</dbReference>
<comment type="similarity">
    <text evidence="4 12">Belongs to the polysaccharide lyase 1 family.</text>
</comment>
<dbReference type="InterPro" id="IPR045032">
    <property type="entry name" value="PEL"/>
</dbReference>
<keyword evidence="6" id="KW-0964">Secreted</keyword>
<dbReference type="GO" id="GO:0045490">
    <property type="term" value="P:pectin catabolic process"/>
    <property type="evidence" value="ECO:0007669"/>
    <property type="project" value="UniProtKB-UniPathway"/>
</dbReference>
<dbReference type="GO" id="GO:0030570">
    <property type="term" value="F:pectate lyase activity"/>
    <property type="evidence" value="ECO:0007669"/>
    <property type="project" value="UniProtKB-EC"/>
</dbReference>
<dbReference type="AlphaFoldDB" id="A0A6A6LGE1"/>
<dbReference type="SMART" id="SM00642">
    <property type="entry name" value="Aamy"/>
    <property type="match status" value="1"/>
</dbReference>
<dbReference type="InterPro" id="IPR017853">
    <property type="entry name" value="GH"/>
</dbReference>
<evidence type="ECO:0000256" key="9">
    <source>
        <dbReference type="ARBA" id="ARBA00022837"/>
    </source>
</evidence>
<dbReference type="InterPro" id="IPR002022">
    <property type="entry name" value="Pec_lyase"/>
</dbReference>
<evidence type="ECO:0000256" key="2">
    <source>
        <dbReference type="ARBA" id="ARBA00004191"/>
    </source>
</evidence>
<dbReference type="PANTHER" id="PTHR31683">
    <property type="entry name" value="PECTATE LYASE 18-RELATED"/>
    <property type="match status" value="1"/>
</dbReference>
<evidence type="ECO:0000256" key="7">
    <source>
        <dbReference type="ARBA" id="ARBA00022723"/>
    </source>
</evidence>
<dbReference type="Gene3D" id="3.20.20.80">
    <property type="entry name" value="Glycosidases"/>
    <property type="match status" value="1"/>
</dbReference>
<dbReference type="InterPro" id="IPR018082">
    <property type="entry name" value="AmbAllergen"/>
</dbReference>
<evidence type="ECO:0000256" key="5">
    <source>
        <dbReference type="ARBA" id="ARBA00012272"/>
    </source>
</evidence>
<evidence type="ECO:0000256" key="4">
    <source>
        <dbReference type="ARBA" id="ARBA00010980"/>
    </source>
</evidence>
<dbReference type="SUPFAM" id="SSF51445">
    <property type="entry name" value="(Trans)glycosidases"/>
    <property type="match status" value="1"/>
</dbReference>
<evidence type="ECO:0000256" key="10">
    <source>
        <dbReference type="ARBA" id="ARBA00023180"/>
    </source>
</evidence>
<evidence type="ECO:0000313" key="16">
    <source>
        <dbReference type="Proteomes" id="UP000467840"/>
    </source>
</evidence>
<keyword evidence="10" id="KW-0325">Glycoprotein</keyword>
<accession>A0A6A6LGE1</accession>
<dbReference type="Gene3D" id="2.160.20.10">
    <property type="entry name" value="Single-stranded right-handed beta-helix, Pectin lyase-like"/>
    <property type="match status" value="1"/>
</dbReference>
<dbReference type="InterPro" id="IPR011050">
    <property type="entry name" value="Pectin_lyase_fold/virulence"/>
</dbReference>
<dbReference type="UniPathway" id="UPA00545">
    <property type="reaction ID" value="UER00824"/>
</dbReference>
<name>A0A6A6LGE1_HEVBR</name>
<comment type="catalytic activity">
    <reaction evidence="1 12">
        <text>Eliminative cleavage of (1-&gt;4)-alpha-D-galacturonan to give oligosaccharides with 4-deoxy-alpha-D-galact-4-enuronosyl groups at their non-reducing ends.</text>
        <dbReference type="EC" id="4.2.2.2"/>
    </reaction>
</comment>
<feature type="domain" description="Pectate lyase" evidence="14">
    <location>
        <begin position="446"/>
        <end position="643"/>
    </location>
</feature>
<dbReference type="PRINTS" id="PR00807">
    <property type="entry name" value="AMBALLERGEN"/>
</dbReference>
<dbReference type="Pfam" id="PF00544">
    <property type="entry name" value="Pectate_lyase_4"/>
    <property type="match status" value="1"/>
</dbReference>
<dbReference type="GO" id="GO:0005509">
    <property type="term" value="F:calcium ion binding"/>
    <property type="evidence" value="ECO:0007669"/>
    <property type="project" value="InterPro"/>
</dbReference>
<dbReference type="PANTHER" id="PTHR31683:SF181">
    <property type="entry name" value="PECTATE LYASE 6-RELATED"/>
    <property type="match status" value="1"/>
</dbReference>
<gene>
    <name evidence="15" type="ORF">GH714_038345</name>
</gene>
<evidence type="ECO:0000259" key="13">
    <source>
        <dbReference type="SMART" id="SM00642"/>
    </source>
</evidence>
<evidence type="ECO:0000313" key="15">
    <source>
        <dbReference type="EMBL" id="KAF2299597.1"/>
    </source>
</evidence>
<evidence type="ECO:0000256" key="8">
    <source>
        <dbReference type="ARBA" id="ARBA00022729"/>
    </source>
</evidence>
<dbReference type="InterPro" id="IPR007524">
    <property type="entry name" value="Pec_lyase_N"/>
</dbReference>
<keyword evidence="8" id="KW-0732">Signal</keyword>
<evidence type="ECO:0000259" key="14">
    <source>
        <dbReference type="SMART" id="SM00656"/>
    </source>
</evidence>
<evidence type="ECO:0000256" key="11">
    <source>
        <dbReference type="ARBA" id="ARBA00023239"/>
    </source>
</evidence>
<keyword evidence="16" id="KW-1185">Reference proteome</keyword>
<protein>
    <recommendedName>
        <fullName evidence="5 12">Pectate lyase</fullName>
        <ecNumber evidence="5 12">4.2.2.2</ecNumber>
    </recommendedName>
</protein>
<comment type="caution">
    <text evidence="15">The sequence shown here is derived from an EMBL/GenBank/DDBJ whole genome shotgun (WGS) entry which is preliminary data.</text>
</comment>
<evidence type="ECO:0000256" key="3">
    <source>
        <dbReference type="ARBA" id="ARBA00005220"/>
    </source>
</evidence>